<reference evidence="2" key="1">
    <citation type="submission" date="2017-04" db="EMBL/GenBank/DDBJ databases">
        <title>Complete Genome Sequences of Twelve Strains of a Stable Defined Moderately Diverse Mouse Microbiota 2 (sDMDMm2).</title>
        <authorList>
            <person name="Uchimura Y."/>
            <person name="Wyss M."/>
            <person name="Brugiroux S."/>
            <person name="Limenitakis J.P."/>
            <person name="Stecher B."/>
            <person name="McCoy K.D."/>
            <person name="Macpherson A.J."/>
        </authorList>
    </citation>
    <scope>NUCLEOTIDE SEQUENCE</scope>
    <source>
        <strain evidence="2">YL58</strain>
    </source>
</reference>
<feature type="transmembrane region" description="Helical" evidence="1">
    <location>
        <begin position="57"/>
        <end position="76"/>
    </location>
</feature>
<evidence type="ECO:0000313" key="3">
    <source>
        <dbReference type="Proteomes" id="UP000092574"/>
    </source>
</evidence>
<evidence type="ECO:0000313" key="2">
    <source>
        <dbReference type="EMBL" id="ANU76691.1"/>
    </source>
</evidence>
<sequence>MEKEDILNKAKQEKNKEFENAINQKATMQGTIAMASICIIIFVIKVVMSDIKGLEKVIPFYDTVAILWGYMMVVYFSLYRKMHENKHLLIGIGSLIVFTIYMYKFICTLL</sequence>
<evidence type="ECO:0000256" key="1">
    <source>
        <dbReference type="SAM" id="Phobius"/>
    </source>
</evidence>
<name>A0A1C7IAM7_9FIRM</name>
<accession>A0A1C7IAM7</accession>
<keyword evidence="1" id="KW-0812">Transmembrane</keyword>
<dbReference type="KEGG" id="byl:A4V09_13515"/>
<gene>
    <name evidence="2" type="ORF">A4V09_13515</name>
</gene>
<feature type="transmembrane region" description="Helical" evidence="1">
    <location>
        <begin position="88"/>
        <end position="106"/>
    </location>
</feature>
<dbReference type="EMBL" id="CP015405">
    <property type="protein sequence ID" value="ANU76691.1"/>
    <property type="molecule type" value="Genomic_DNA"/>
</dbReference>
<dbReference type="RefSeq" id="WP_065542849.1">
    <property type="nucleotide sequence ID" value="NZ_CP015405.2"/>
</dbReference>
<dbReference type="Pfam" id="PF20040">
    <property type="entry name" value="DUF6442"/>
    <property type="match status" value="1"/>
</dbReference>
<dbReference type="Proteomes" id="UP000092574">
    <property type="component" value="Chromosome"/>
</dbReference>
<keyword evidence="1" id="KW-1133">Transmembrane helix</keyword>
<keyword evidence="3" id="KW-1185">Reference proteome</keyword>
<organism evidence="2 3">
    <name type="scientific">Blautia pseudococcoides</name>
    <dbReference type="NCBI Taxonomy" id="1796616"/>
    <lineage>
        <taxon>Bacteria</taxon>
        <taxon>Bacillati</taxon>
        <taxon>Bacillota</taxon>
        <taxon>Clostridia</taxon>
        <taxon>Lachnospirales</taxon>
        <taxon>Lachnospiraceae</taxon>
        <taxon>Blautia</taxon>
    </lineage>
</organism>
<feature type="transmembrane region" description="Helical" evidence="1">
    <location>
        <begin position="32"/>
        <end position="51"/>
    </location>
</feature>
<keyword evidence="1" id="KW-0472">Membrane</keyword>
<dbReference type="InterPro" id="IPR045620">
    <property type="entry name" value="DUF6442"/>
</dbReference>
<proteinExistence type="predicted"/>
<dbReference type="AlphaFoldDB" id="A0A1C7IAM7"/>
<protein>
    <submittedName>
        <fullName evidence="2">Uncharacterized protein</fullName>
    </submittedName>
</protein>